<keyword evidence="3" id="KW-0227">DNA damage</keyword>
<dbReference type="EC" id="3.4.-.-" evidence="8"/>
<gene>
    <name evidence="9" type="ORF">SAMN04488025_103138</name>
</gene>
<dbReference type="GO" id="GO:0003697">
    <property type="term" value="F:single-stranded DNA binding"/>
    <property type="evidence" value="ECO:0007669"/>
    <property type="project" value="InterPro"/>
</dbReference>
<dbReference type="InterPro" id="IPR036590">
    <property type="entry name" value="SRAP-like"/>
</dbReference>
<organism evidence="9 10">
    <name type="scientific">Planifilum fulgidum</name>
    <dbReference type="NCBI Taxonomy" id="201973"/>
    <lineage>
        <taxon>Bacteria</taxon>
        <taxon>Bacillati</taxon>
        <taxon>Bacillota</taxon>
        <taxon>Bacilli</taxon>
        <taxon>Bacillales</taxon>
        <taxon>Thermoactinomycetaceae</taxon>
        <taxon>Planifilum</taxon>
    </lineage>
</organism>
<evidence type="ECO:0000256" key="2">
    <source>
        <dbReference type="ARBA" id="ARBA00022670"/>
    </source>
</evidence>
<sequence>MCGRFTLTVELNALRRRFLASAEDVSLHRPRFNIAPTQNLPVIRQEGEERKIREMRWGLIPRWAKETSIGQRMINARSETLTEKPSFRPLLHRRRCLVPADGYYEWSKTETGKKQPYRIIVGDGELFAFAGLWDRWVSPEGKTVESFTIITTRANEKLSRIHHRMPVILPRSAEDLWLDPAVKEPDFLRQLLVPYPDESVRFYPVSTLVNSPRNDTEACIRPLDGGNT</sequence>
<dbReference type="InterPro" id="IPR003738">
    <property type="entry name" value="SRAP"/>
</dbReference>
<dbReference type="Pfam" id="PF02586">
    <property type="entry name" value="SRAP"/>
    <property type="match status" value="1"/>
</dbReference>
<dbReference type="RefSeq" id="WP_092035775.1">
    <property type="nucleotide sequence ID" value="NZ_FOOK01000003.1"/>
</dbReference>
<dbReference type="PANTHER" id="PTHR13604">
    <property type="entry name" value="DC12-RELATED"/>
    <property type="match status" value="1"/>
</dbReference>
<evidence type="ECO:0000313" key="9">
    <source>
        <dbReference type="EMBL" id="SFF71759.1"/>
    </source>
</evidence>
<evidence type="ECO:0000256" key="4">
    <source>
        <dbReference type="ARBA" id="ARBA00022801"/>
    </source>
</evidence>
<protein>
    <recommendedName>
        <fullName evidence="8">Abasic site processing protein</fullName>
        <ecNumber evidence="8">3.4.-.-</ecNumber>
    </recommendedName>
</protein>
<keyword evidence="4 8" id="KW-0378">Hydrolase</keyword>
<evidence type="ECO:0000256" key="1">
    <source>
        <dbReference type="ARBA" id="ARBA00008136"/>
    </source>
</evidence>
<dbReference type="SUPFAM" id="SSF143081">
    <property type="entry name" value="BB1717-like"/>
    <property type="match status" value="1"/>
</dbReference>
<keyword evidence="5" id="KW-0190">Covalent protein-DNA linkage</keyword>
<evidence type="ECO:0000256" key="8">
    <source>
        <dbReference type="RuleBase" id="RU364100"/>
    </source>
</evidence>
<evidence type="ECO:0000256" key="6">
    <source>
        <dbReference type="ARBA" id="ARBA00023125"/>
    </source>
</evidence>
<evidence type="ECO:0000313" key="10">
    <source>
        <dbReference type="Proteomes" id="UP000198661"/>
    </source>
</evidence>
<comment type="similarity">
    <text evidence="1 8">Belongs to the SOS response-associated peptidase family.</text>
</comment>
<keyword evidence="6" id="KW-0238">DNA-binding</keyword>
<reference evidence="9 10" key="1">
    <citation type="submission" date="2016-10" db="EMBL/GenBank/DDBJ databases">
        <authorList>
            <person name="de Groot N.N."/>
        </authorList>
    </citation>
    <scope>NUCLEOTIDE SEQUENCE [LARGE SCALE GENOMIC DNA]</scope>
    <source>
        <strain evidence="9 10">DSM 44945</strain>
    </source>
</reference>
<dbReference type="AlphaFoldDB" id="A0A1I2KZL7"/>
<dbReference type="Gene3D" id="3.90.1680.10">
    <property type="entry name" value="SOS response associated peptidase-like"/>
    <property type="match status" value="1"/>
</dbReference>
<evidence type="ECO:0000256" key="3">
    <source>
        <dbReference type="ARBA" id="ARBA00022763"/>
    </source>
</evidence>
<proteinExistence type="inferred from homology"/>
<evidence type="ECO:0000256" key="7">
    <source>
        <dbReference type="ARBA" id="ARBA00023239"/>
    </source>
</evidence>
<dbReference type="Proteomes" id="UP000198661">
    <property type="component" value="Unassembled WGS sequence"/>
</dbReference>
<keyword evidence="7" id="KW-0456">Lyase</keyword>
<keyword evidence="2 8" id="KW-0645">Protease</keyword>
<dbReference type="STRING" id="201973.SAMN04488025_103138"/>
<name>A0A1I2KZL7_9BACL</name>
<dbReference type="OrthoDB" id="9782620at2"/>
<dbReference type="GO" id="GO:0106300">
    <property type="term" value="P:protein-DNA covalent cross-linking repair"/>
    <property type="evidence" value="ECO:0007669"/>
    <property type="project" value="InterPro"/>
</dbReference>
<dbReference type="GO" id="GO:0008233">
    <property type="term" value="F:peptidase activity"/>
    <property type="evidence" value="ECO:0007669"/>
    <property type="project" value="UniProtKB-KW"/>
</dbReference>
<dbReference type="GO" id="GO:0016829">
    <property type="term" value="F:lyase activity"/>
    <property type="evidence" value="ECO:0007669"/>
    <property type="project" value="UniProtKB-KW"/>
</dbReference>
<dbReference type="PANTHER" id="PTHR13604:SF0">
    <property type="entry name" value="ABASIC SITE PROCESSING PROTEIN HMCES"/>
    <property type="match status" value="1"/>
</dbReference>
<keyword evidence="10" id="KW-1185">Reference proteome</keyword>
<accession>A0A1I2KZL7</accession>
<dbReference type="GO" id="GO:0006508">
    <property type="term" value="P:proteolysis"/>
    <property type="evidence" value="ECO:0007669"/>
    <property type="project" value="UniProtKB-KW"/>
</dbReference>
<dbReference type="EMBL" id="FOOK01000003">
    <property type="protein sequence ID" value="SFF71759.1"/>
    <property type="molecule type" value="Genomic_DNA"/>
</dbReference>
<evidence type="ECO:0000256" key="5">
    <source>
        <dbReference type="ARBA" id="ARBA00023124"/>
    </source>
</evidence>